<dbReference type="Gene3D" id="3.30.420.10">
    <property type="entry name" value="Ribonuclease H-like superfamily/Ribonuclease H"/>
    <property type="match status" value="1"/>
</dbReference>
<dbReference type="GO" id="GO:0015074">
    <property type="term" value="P:DNA integration"/>
    <property type="evidence" value="ECO:0007669"/>
    <property type="project" value="InterPro"/>
</dbReference>
<evidence type="ECO:0000313" key="4">
    <source>
        <dbReference type="Proteomes" id="UP000541810"/>
    </source>
</evidence>
<dbReference type="GO" id="GO:0004803">
    <property type="term" value="F:transposase activity"/>
    <property type="evidence" value="ECO:0007669"/>
    <property type="project" value="InterPro"/>
</dbReference>
<feature type="compositionally biased region" description="Basic and acidic residues" evidence="1">
    <location>
        <begin position="630"/>
        <end position="639"/>
    </location>
</feature>
<dbReference type="Pfam" id="PF02914">
    <property type="entry name" value="DDE_2"/>
    <property type="match status" value="1"/>
</dbReference>
<keyword evidence="4" id="KW-1185">Reference proteome</keyword>
<evidence type="ECO:0000259" key="2">
    <source>
        <dbReference type="PROSITE" id="PS50994"/>
    </source>
</evidence>
<accession>A0A7X0LK25</accession>
<dbReference type="InterPro" id="IPR001584">
    <property type="entry name" value="Integrase_cat-core"/>
</dbReference>
<dbReference type="GO" id="GO:0003677">
    <property type="term" value="F:DNA binding"/>
    <property type="evidence" value="ECO:0007669"/>
    <property type="project" value="InterPro"/>
</dbReference>
<reference evidence="3 4" key="1">
    <citation type="submission" date="2020-08" db="EMBL/GenBank/DDBJ databases">
        <title>Genomic Encyclopedia of Type Strains, Phase IV (KMG-IV): sequencing the most valuable type-strain genomes for metagenomic binning, comparative biology and taxonomic classification.</title>
        <authorList>
            <person name="Goeker M."/>
        </authorList>
    </citation>
    <scope>NUCLEOTIDE SEQUENCE [LARGE SCALE GENOMIC DNA]</scope>
    <source>
        <strain evidence="3 4">DSM 103725</strain>
    </source>
</reference>
<feature type="domain" description="Integrase catalytic" evidence="2">
    <location>
        <begin position="245"/>
        <end position="464"/>
    </location>
</feature>
<dbReference type="Gene3D" id="1.10.10.60">
    <property type="entry name" value="Homeodomain-like"/>
    <property type="match status" value="1"/>
</dbReference>
<dbReference type="Proteomes" id="UP000541810">
    <property type="component" value="Unassembled WGS sequence"/>
</dbReference>
<feature type="region of interest" description="Disordered" evidence="1">
    <location>
        <begin position="616"/>
        <end position="704"/>
    </location>
</feature>
<dbReference type="InterPro" id="IPR004189">
    <property type="entry name" value="Phage_Mu_transposase"/>
</dbReference>
<name>A0A7X0LK25_9BACT</name>
<dbReference type="AlphaFoldDB" id="A0A7X0LK25"/>
<dbReference type="PROSITE" id="PS50994">
    <property type="entry name" value="INTEGRASE"/>
    <property type="match status" value="1"/>
</dbReference>
<dbReference type="EMBL" id="JACHGY010000001">
    <property type="protein sequence ID" value="MBB6429196.1"/>
    <property type="molecule type" value="Genomic_DNA"/>
</dbReference>
<dbReference type="InterPro" id="IPR015126">
    <property type="entry name" value="Mu_I-gamma"/>
</dbReference>
<dbReference type="InterPro" id="IPR012337">
    <property type="entry name" value="RNaseH-like_sf"/>
</dbReference>
<dbReference type="InterPro" id="IPR036397">
    <property type="entry name" value="RNaseH_sf"/>
</dbReference>
<evidence type="ECO:0000313" key="3">
    <source>
        <dbReference type="EMBL" id="MBB6429196.1"/>
    </source>
</evidence>
<feature type="compositionally biased region" description="Low complexity" evidence="1">
    <location>
        <begin position="640"/>
        <end position="666"/>
    </location>
</feature>
<organism evidence="3 4">
    <name type="scientific">Algisphaera agarilytica</name>
    <dbReference type="NCBI Taxonomy" id="1385975"/>
    <lineage>
        <taxon>Bacteria</taxon>
        <taxon>Pseudomonadati</taxon>
        <taxon>Planctomycetota</taxon>
        <taxon>Phycisphaerae</taxon>
        <taxon>Phycisphaerales</taxon>
        <taxon>Phycisphaeraceae</taxon>
        <taxon>Algisphaera</taxon>
    </lineage>
</organism>
<dbReference type="Pfam" id="PF09039">
    <property type="entry name" value="HTH_Tnp_Mu_2"/>
    <property type="match status" value="1"/>
</dbReference>
<proteinExistence type="predicted"/>
<gene>
    <name evidence="3" type="ORF">HNQ40_001002</name>
</gene>
<dbReference type="SUPFAM" id="SSF53098">
    <property type="entry name" value="Ribonuclease H-like"/>
    <property type="match status" value="1"/>
</dbReference>
<protein>
    <submittedName>
        <fullName evidence="3">Transposase InsO family protein</fullName>
    </submittedName>
</protein>
<dbReference type="RefSeq" id="WP_184676782.1">
    <property type="nucleotide sequence ID" value="NZ_JACHGY010000001.1"/>
</dbReference>
<dbReference type="GO" id="GO:0006313">
    <property type="term" value="P:DNA transposition"/>
    <property type="evidence" value="ECO:0007669"/>
    <property type="project" value="InterPro"/>
</dbReference>
<sequence length="704" mass="79334">MSLLQPLSSKPDHAMPDWPYLIEVADAAPLLGMNPGALRRKCASELMGKALAFQAPPPGGGNVRWWIDRRYDPALVEAPVGEQMPDGVAQLTAKQRRDMGIRLICIEALNRERSTRSVPQKDWIGPLCAQLSQQHGLKVSPRSLLRWEKQKKDKGMGALVDTRGGDNRSGGDPACWDYFKQLYLDENKRHAATCWRMVRDHARAEQLQWPSLAVVRRRMWEHFDRETALKNREPRKWRNSASPYIEQHPERFSANECWVSDHSQLDMWCWFGNELVRPWITTWQDWRTRKIMGYAVSTGPDGSTILAALRRAIIDNPDAGLPRVAWIDNGKDYAGYIFHGQTKQERQKTVVPKGYIDETSFQGIYAMLGIEVHFSLPYNPTGKPRQESFYRPLHERFCKSWASYSGNTPENRPERLAKILKTPGMVPAYDEVVEAMALQIEGYNRSNEHTIEDLRDEERRLLSPAQALANWTTHFRGLADPSVLDLLLQRWHRPVTVGRGGVSIRVRGMTIRYGMNDHRLRKFKAGGEKVLVTYDPADVRSVNVYTQQMKLVGTIASNRLGGVPGPVAESNVKELMREKREYEKAMKVVNKRGPARRVATPEQTLALEAYRKPQAQPDLLKGIQTPLDTPPKDPFKPDFKQAAGAEVAAPDPADASGVVSGGNVVSHLQQTRAKSAAKGTAGRITSGGRVAMPNLKRPKRGAEE</sequence>
<evidence type="ECO:0000256" key="1">
    <source>
        <dbReference type="SAM" id="MobiDB-lite"/>
    </source>
</evidence>
<comment type="caution">
    <text evidence="3">The sequence shown here is derived from an EMBL/GenBank/DDBJ whole genome shotgun (WGS) entry which is preliminary data.</text>
</comment>